<keyword evidence="4" id="KW-1185">Reference proteome</keyword>
<dbReference type="CDD" id="cd06223">
    <property type="entry name" value="PRTases_typeI"/>
    <property type="match status" value="1"/>
</dbReference>
<evidence type="ECO:0000259" key="2">
    <source>
        <dbReference type="Pfam" id="PF00156"/>
    </source>
</evidence>
<gene>
    <name evidence="3" type="primary">comFC</name>
    <name evidence="3" type="ORF">J43TS3_10480</name>
</gene>
<dbReference type="SUPFAM" id="SSF53271">
    <property type="entry name" value="PRTase-like"/>
    <property type="match status" value="1"/>
</dbReference>
<dbReference type="RefSeq" id="WP_212919895.1">
    <property type="nucleotide sequence ID" value="NZ_BORP01000001.1"/>
</dbReference>
<dbReference type="InterPro" id="IPR000836">
    <property type="entry name" value="PRTase_dom"/>
</dbReference>
<accession>A0A919X8M9</accession>
<dbReference type="PANTHER" id="PTHR47505:SF1">
    <property type="entry name" value="DNA UTILIZATION PROTEIN YHGH"/>
    <property type="match status" value="1"/>
</dbReference>
<dbReference type="AlphaFoldDB" id="A0A919X8M9"/>
<proteinExistence type="inferred from homology"/>
<dbReference type="Proteomes" id="UP000676917">
    <property type="component" value="Unassembled WGS sequence"/>
</dbReference>
<sequence length="226" mass="26594">MNCLWCHEAIILDVNWLNILIPSVPRNLCDTCASNLEKINGKRCRKCSRIANIEVCEDCTKWEKYYQGYDVLEFNYSIFQYNEHIKKIIAKWKYRGDYELGNIFNETFKQEFVKKFSHLKNAVVVPIPLSRERLEERCFNQAEMLADFLQIPKVDILTRVHGEKQSKKTRQERIISKNPFSIQQNLNKYAILVDDIYTTGTTLRHAAKLLQMNGCPRVFSYTLVRG</sequence>
<protein>
    <submittedName>
        <fullName evidence="3">Amidophosphoribosyltransferase</fullName>
    </submittedName>
</protein>
<name>A0A919X8M9_9BACI</name>
<evidence type="ECO:0000313" key="4">
    <source>
        <dbReference type="Proteomes" id="UP000676917"/>
    </source>
</evidence>
<comment type="caution">
    <text evidence="3">The sequence shown here is derived from an EMBL/GenBank/DDBJ whole genome shotgun (WGS) entry which is preliminary data.</text>
</comment>
<feature type="domain" description="Phosphoribosyltransferase" evidence="2">
    <location>
        <begin position="136"/>
        <end position="225"/>
    </location>
</feature>
<reference evidence="3" key="1">
    <citation type="submission" date="2021-03" db="EMBL/GenBank/DDBJ databases">
        <title>Antimicrobial resistance genes in bacteria isolated from Japanese honey, and their potential for conferring macrolide and lincosamide resistance in the American foulbrood pathogen Paenibacillus larvae.</title>
        <authorList>
            <person name="Okamoto M."/>
            <person name="Kumagai M."/>
            <person name="Kanamori H."/>
            <person name="Takamatsu D."/>
        </authorList>
    </citation>
    <scope>NUCLEOTIDE SEQUENCE</scope>
    <source>
        <strain evidence="3">J43TS3</strain>
    </source>
</reference>
<evidence type="ECO:0000313" key="3">
    <source>
        <dbReference type="EMBL" id="GIO26437.1"/>
    </source>
</evidence>
<dbReference type="EMBL" id="BORP01000001">
    <property type="protein sequence ID" value="GIO26437.1"/>
    <property type="molecule type" value="Genomic_DNA"/>
</dbReference>
<dbReference type="InterPro" id="IPR029057">
    <property type="entry name" value="PRTase-like"/>
</dbReference>
<dbReference type="Gene3D" id="3.40.50.2020">
    <property type="match status" value="1"/>
</dbReference>
<dbReference type="Pfam" id="PF00156">
    <property type="entry name" value="Pribosyltran"/>
    <property type="match status" value="1"/>
</dbReference>
<comment type="similarity">
    <text evidence="1">Belongs to the ComF/GntX family.</text>
</comment>
<dbReference type="InterPro" id="IPR051910">
    <property type="entry name" value="ComF/GntX_DNA_util-trans"/>
</dbReference>
<organism evidence="3 4">
    <name type="scientific">Ornithinibacillus bavariensis</name>
    <dbReference type="NCBI Taxonomy" id="545502"/>
    <lineage>
        <taxon>Bacteria</taxon>
        <taxon>Bacillati</taxon>
        <taxon>Bacillota</taxon>
        <taxon>Bacilli</taxon>
        <taxon>Bacillales</taxon>
        <taxon>Bacillaceae</taxon>
        <taxon>Ornithinibacillus</taxon>
    </lineage>
</organism>
<dbReference type="PANTHER" id="PTHR47505">
    <property type="entry name" value="DNA UTILIZATION PROTEIN YHGH"/>
    <property type="match status" value="1"/>
</dbReference>
<evidence type="ECO:0000256" key="1">
    <source>
        <dbReference type="ARBA" id="ARBA00008007"/>
    </source>
</evidence>